<evidence type="ECO:0000256" key="1">
    <source>
        <dbReference type="SAM" id="MobiDB-lite"/>
    </source>
</evidence>
<feature type="transmembrane region" description="Helical" evidence="2">
    <location>
        <begin position="43"/>
        <end position="63"/>
    </location>
</feature>
<keyword evidence="2" id="KW-0472">Membrane</keyword>
<protein>
    <submittedName>
        <fullName evidence="3">Silicon transporter alpha</fullName>
    </submittedName>
</protein>
<feature type="transmembrane region" description="Helical" evidence="2">
    <location>
        <begin position="83"/>
        <end position="106"/>
    </location>
</feature>
<keyword evidence="2" id="KW-1133">Transmembrane helix</keyword>
<feature type="transmembrane region" description="Helical" evidence="2">
    <location>
        <begin position="406"/>
        <end position="429"/>
    </location>
</feature>
<dbReference type="Pfam" id="PF03842">
    <property type="entry name" value="Silic_transp"/>
    <property type="match status" value="1"/>
</dbReference>
<proteinExistence type="evidence at transcript level"/>
<dbReference type="InterPro" id="IPR004693">
    <property type="entry name" value="Silicon_transpt"/>
</dbReference>
<feature type="transmembrane region" description="Helical" evidence="2">
    <location>
        <begin position="441"/>
        <end position="465"/>
    </location>
</feature>
<dbReference type="EMBL" id="KU821737">
    <property type="protein sequence ID" value="AOW69264.1"/>
    <property type="molecule type" value="mRNA"/>
</dbReference>
<name>A0A1D8RAD4_9EUKA</name>
<feature type="transmembrane region" description="Helical" evidence="2">
    <location>
        <begin position="213"/>
        <end position="236"/>
    </location>
</feature>
<feature type="transmembrane region" description="Helical" evidence="2">
    <location>
        <begin position="263"/>
        <end position="284"/>
    </location>
</feature>
<feature type="transmembrane region" description="Helical" evidence="2">
    <location>
        <begin position="177"/>
        <end position="201"/>
    </location>
</feature>
<dbReference type="GO" id="GO:0015708">
    <property type="term" value="P:silicic acid import across plasma membrane"/>
    <property type="evidence" value="ECO:0007669"/>
    <property type="project" value="InterPro"/>
</dbReference>
<evidence type="ECO:0000256" key="2">
    <source>
        <dbReference type="SAM" id="Phobius"/>
    </source>
</evidence>
<sequence>MGHSDGGYLQAESSTRDVESGPIENGGTTDLQDHPIAVAWRKFTYWWSSALLIFALFVVFYGMGKQWNNPPWDPSDSHPALDICLFIVMLTWIALLEGCQISIVGLQNVNVEAYKLTHPRAYAVCNLAHKGPNVERFLVGRQFLLLFNGFLVSRIGGGKQEDFYIGDWHWNVEATQFFWLNATLLMVVIVVPGQLVTQLIAMDKMLGFLNLKFYAYYTVLMPCMFVESIGLTHSAYLLKDVLVKVTGVDPQKGDPSKKMDKNFLYYFRVLISVSAVIFSGTFIVKGLYMSQTNATQGPGWRKLPGYGAVIVGIFFLFLMACAEGLQVSALALANTHTAAFKKTSPLAYRTCQLLYAGRNMNAFLVGRQFLTAMCMVLLGRVTSYTGSEGVISGDDWGMGKGFNEGLLQTGFLGAILVVNVAQLASQVMASIFPITFINNHFLYLLLQLMLLVETCGVVNACWPLAALIDNLLKIPKDPFEDDKDVDTFNHNMIERKKSLGLPVDDNATPFDLHQPTEFTYKVSYI</sequence>
<evidence type="ECO:0000313" key="3">
    <source>
        <dbReference type="EMBL" id="AOW69264.1"/>
    </source>
</evidence>
<keyword evidence="2" id="KW-0812">Transmembrane</keyword>
<gene>
    <name evidence="3" type="primary">SITalpha</name>
</gene>
<accession>A0A1D8RAD4</accession>
<dbReference type="AlphaFoldDB" id="A0A1D8RAD4"/>
<feature type="region of interest" description="Disordered" evidence="1">
    <location>
        <begin position="1"/>
        <end position="28"/>
    </location>
</feature>
<organism evidence="3">
    <name type="scientific">Diaphanoeca grandis</name>
    <dbReference type="NCBI Taxonomy" id="28014"/>
    <lineage>
        <taxon>Eukaryota</taxon>
        <taxon>Choanoflagellata</taxon>
        <taxon>Acanthoecida</taxon>
        <taxon>Stephanoecidae</taxon>
        <taxon>Diaphanoeca</taxon>
    </lineage>
</organism>
<feature type="transmembrane region" description="Helical" evidence="2">
    <location>
        <begin position="305"/>
        <end position="325"/>
    </location>
</feature>
<reference evidence="3" key="1">
    <citation type="journal article" date="2016" name="Mol. Biol. Evol.">
        <title>The Evolution of Silicon Transport in Eukaryotes.</title>
        <authorList>
            <person name="Marron A.O."/>
            <person name="Ratcliffe S."/>
            <person name="Wheeler G.L."/>
            <person name="Goldstein R.E."/>
            <person name="King N."/>
            <person name="Not F."/>
            <person name="de Vargas C."/>
            <person name="Richter D.J."/>
        </authorList>
    </citation>
    <scope>NUCLEOTIDE SEQUENCE</scope>
    <source>
        <strain evidence="3">ATCC 50111</strain>
    </source>
</reference>